<comment type="catalytic activity">
    <reaction evidence="3">
        <text>[protein]-peptidylproline (omega=180) = [protein]-peptidylproline (omega=0)</text>
        <dbReference type="Rhea" id="RHEA:16237"/>
        <dbReference type="Rhea" id="RHEA-COMP:10747"/>
        <dbReference type="Rhea" id="RHEA-COMP:10748"/>
        <dbReference type="ChEBI" id="CHEBI:83833"/>
        <dbReference type="ChEBI" id="CHEBI:83834"/>
        <dbReference type="EC" id="5.2.1.8"/>
    </reaction>
</comment>
<dbReference type="Gene3D" id="2.40.100.10">
    <property type="entry name" value="Cyclophilin-like"/>
    <property type="match status" value="1"/>
</dbReference>
<evidence type="ECO:0000256" key="1">
    <source>
        <dbReference type="ARBA" id="ARBA00023110"/>
    </source>
</evidence>
<dbReference type="InterPro" id="IPR044666">
    <property type="entry name" value="Cyclophilin_A-like"/>
</dbReference>
<reference evidence="6" key="1">
    <citation type="submission" date="2017-09" db="EMBL/GenBank/DDBJ databases">
        <title>Depth-based differentiation of microbial function through sediment-hosted aquifers and enrichment of novel symbionts in the deep terrestrial subsurface.</title>
        <authorList>
            <person name="Probst A.J."/>
            <person name="Ladd B."/>
            <person name="Jarett J.K."/>
            <person name="Geller-Mcgrath D.E."/>
            <person name="Sieber C.M.K."/>
            <person name="Emerson J.B."/>
            <person name="Anantharaman K."/>
            <person name="Thomas B.C."/>
            <person name="Malmstrom R."/>
            <person name="Stieglmeier M."/>
            <person name="Klingl A."/>
            <person name="Woyke T."/>
            <person name="Ryan C.M."/>
            <person name="Banfield J.F."/>
        </authorList>
    </citation>
    <scope>NUCLEOTIDE SEQUENCE [LARGE SCALE GENOMIC DNA]</scope>
</reference>
<dbReference type="EC" id="5.2.1.8" evidence="3"/>
<comment type="caution">
    <text evidence="5">The sequence shown here is derived from an EMBL/GenBank/DDBJ whole genome shotgun (WGS) entry which is preliminary data.</text>
</comment>
<dbReference type="PROSITE" id="PS00170">
    <property type="entry name" value="CSA_PPIASE_1"/>
    <property type="match status" value="1"/>
</dbReference>
<dbReference type="GO" id="GO:0006457">
    <property type="term" value="P:protein folding"/>
    <property type="evidence" value="ECO:0007669"/>
    <property type="project" value="InterPro"/>
</dbReference>
<dbReference type="InterPro" id="IPR029000">
    <property type="entry name" value="Cyclophilin-like_dom_sf"/>
</dbReference>
<feature type="non-terminal residue" evidence="5">
    <location>
        <position position="94"/>
    </location>
</feature>
<sequence>MNPIAVFETTDGIIELELFKDIMPITAGNFEKLVSEGFYDGVKFHRVIDGFMIQGGDPNTKTPNVLTYGTGGPGYAIADEHIKSDLLTNVRGTI</sequence>
<dbReference type="EMBL" id="PFRD01000025">
    <property type="protein sequence ID" value="PJC56404.1"/>
    <property type="molecule type" value="Genomic_DNA"/>
</dbReference>
<dbReference type="AlphaFoldDB" id="A0A2M8FFI3"/>
<keyword evidence="1 3" id="KW-0697">Rotamase</keyword>
<keyword evidence="2 3" id="KW-0413">Isomerase</keyword>
<organism evidence="5 6">
    <name type="scientific">Candidatus Kaiserbacteria bacterium CG_4_9_14_0_2_um_filter_41_32</name>
    <dbReference type="NCBI Taxonomy" id="1974601"/>
    <lineage>
        <taxon>Bacteria</taxon>
        <taxon>Candidatus Kaiseribacteriota</taxon>
    </lineage>
</organism>
<evidence type="ECO:0000256" key="2">
    <source>
        <dbReference type="ARBA" id="ARBA00023235"/>
    </source>
</evidence>
<dbReference type="InterPro" id="IPR002130">
    <property type="entry name" value="Cyclophilin-type_PPIase_dom"/>
</dbReference>
<gene>
    <name evidence="5" type="ORF">CO026_00495</name>
</gene>
<comment type="similarity">
    <text evidence="3">Belongs to the cyclophilin-type PPIase family.</text>
</comment>
<evidence type="ECO:0000313" key="5">
    <source>
        <dbReference type="EMBL" id="PJC56404.1"/>
    </source>
</evidence>
<evidence type="ECO:0000313" key="6">
    <source>
        <dbReference type="Proteomes" id="UP000230391"/>
    </source>
</evidence>
<proteinExistence type="inferred from homology"/>
<dbReference type="PANTHER" id="PTHR45625:SF4">
    <property type="entry name" value="PEPTIDYLPROLYL ISOMERASE DOMAIN AND WD REPEAT-CONTAINING PROTEIN 1"/>
    <property type="match status" value="1"/>
</dbReference>
<evidence type="ECO:0000259" key="4">
    <source>
        <dbReference type="PROSITE" id="PS50072"/>
    </source>
</evidence>
<dbReference type="PROSITE" id="PS50072">
    <property type="entry name" value="CSA_PPIASE_2"/>
    <property type="match status" value="1"/>
</dbReference>
<accession>A0A2M8FFI3</accession>
<protein>
    <recommendedName>
        <fullName evidence="3">Peptidyl-prolyl cis-trans isomerase</fullName>
        <shortName evidence="3">PPIase</shortName>
        <ecNumber evidence="3">5.2.1.8</ecNumber>
    </recommendedName>
</protein>
<comment type="function">
    <text evidence="3">PPIases accelerate the folding of proteins. It catalyzes the cis-trans isomerization of proline imidic peptide bonds in oligopeptides.</text>
</comment>
<dbReference type="GO" id="GO:0003755">
    <property type="term" value="F:peptidyl-prolyl cis-trans isomerase activity"/>
    <property type="evidence" value="ECO:0007669"/>
    <property type="project" value="UniProtKB-UniRule"/>
</dbReference>
<dbReference type="PANTHER" id="PTHR45625">
    <property type="entry name" value="PEPTIDYL-PROLYL CIS-TRANS ISOMERASE-RELATED"/>
    <property type="match status" value="1"/>
</dbReference>
<feature type="domain" description="PPIase cyclophilin-type" evidence="4">
    <location>
        <begin position="1"/>
        <end position="94"/>
    </location>
</feature>
<dbReference type="Proteomes" id="UP000230391">
    <property type="component" value="Unassembled WGS sequence"/>
</dbReference>
<dbReference type="Pfam" id="PF00160">
    <property type="entry name" value="Pro_isomerase"/>
    <property type="match status" value="1"/>
</dbReference>
<evidence type="ECO:0000256" key="3">
    <source>
        <dbReference type="RuleBase" id="RU363019"/>
    </source>
</evidence>
<name>A0A2M8FFI3_9BACT</name>
<dbReference type="PRINTS" id="PR00153">
    <property type="entry name" value="CSAPPISMRASE"/>
</dbReference>
<dbReference type="InterPro" id="IPR020892">
    <property type="entry name" value="Cyclophilin-type_PPIase_CS"/>
</dbReference>
<dbReference type="SUPFAM" id="SSF50891">
    <property type="entry name" value="Cyclophilin-like"/>
    <property type="match status" value="1"/>
</dbReference>